<keyword evidence="4" id="KW-1185">Reference proteome</keyword>
<evidence type="ECO:0000259" key="2">
    <source>
        <dbReference type="PROSITE" id="PS50937"/>
    </source>
</evidence>
<evidence type="ECO:0000313" key="3">
    <source>
        <dbReference type="EMBL" id="MEO3691186.1"/>
    </source>
</evidence>
<dbReference type="InterPro" id="IPR009061">
    <property type="entry name" value="DNA-bd_dom_put_sf"/>
</dbReference>
<feature type="domain" description="HTH merR-type" evidence="2">
    <location>
        <begin position="8"/>
        <end position="77"/>
    </location>
</feature>
<dbReference type="EMBL" id="JBDPZD010000002">
    <property type="protein sequence ID" value="MEO3691186.1"/>
    <property type="molecule type" value="Genomic_DNA"/>
</dbReference>
<dbReference type="Gene3D" id="1.10.1660.10">
    <property type="match status" value="1"/>
</dbReference>
<reference evidence="3 4" key="1">
    <citation type="submission" date="2024-05" db="EMBL/GenBank/DDBJ databases">
        <title>Roseateles sp. DJS-2-20 16S ribosomal RNA gene Genome sequencing and assembly.</title>
        <authorList>
            <person name="Woo H."/>
        </authorList>
    </citation>
    <scope>NUCLEOTIDE SEQUENCE [LARGE SCALE GENOMIC DNA]</scope>
    <source>
        <strain evidence="3 4">DJS-2-20</strain>
    </source>
</reference>
<dbReference type="PROSITE" id="PS00552">
    <property type="entry name" value="HTH_MERR_1"/>
    <property type="match status" value="1"/>
</dbReference>
<organism evidence="3 4">
    <name type="scientific">Roseateles paludis</name>
    <dbReference type="NCBI Taxonomy" id="3145238"/>
    <lineage>
        <taxon>Bacteria</taxon>
        <taxon>Pseudomonadati</taxon>
        <taxon>Pseudomonadota</taxon>
        <taxon>Betaproteobacteria</taxon>
        <taxon>Burkholderiales</taxon>
        <taxon>Sphaerotilaceae</taxon>
        <taxon>Roseateles</taxon>
    </lineage>
</organism>
<dbReference type="SUPFAM" id="SSF46955">
    <property type="entry name" value="Putative DNA-binding domain"/>
    <property type="match status" value="1"/>
</dbReference>
<dbReference type="InterPro" id="IPR047057">
    <property type="entry name" value="MerR_fam"/>
</dbReference>
<dbReference type="PRINTS" id="PR00040">
    <property type="entry name" value="HTHMERR"/>
</dbReference>
<dbReference type="InterPro" id="IPR000551">
    <property type="entry name" value="MerR-type_HTH_dom"/>
</dbReference>
<dbReference type="RefSeq" id="WP_347704029.1">
    <property type="nucleotide sequence ID" value="NZ_JBDPZD010000002.1"/>
</dbReference>
<name>A0ABV0G0D3_9BURK</name>
<dbReference type="PANTHER" id="PTHR30204">
    <property type="entry name" value="REDOX-CYCLING DRUG-SENSING TRANSCRIPTIONAL ACTIVATOR SOXR"/>
    <property type="match status" value="1"/>
</dbReference>
<gene>
    <name evidence="3" type="ORF">ABDJ85_06860</name>
</gene>
<proteinExistence type="predicted"/>
<dbReference type="PANTHER" id="PTHR30204:SF97">
    <property type="entry name" value="MERR FAMILY REGULATORY PROTEIN"/>
    <property type="match status" value="1"/>
</dbReference>
<sequence length="135" mass="14924">MPPRPPRDLSIGQAARRCGLSIPTLRYYESIGLLPPARRRDSGQRVYDAAALQRLAFIQRCREIGFPLDDIRSLADWAEQPERACGTLQQRTEAQLTLVRDRLRALRRMELGLMDVLARCEGGCGGSCTALAAGG</sequence>
<dbReference type="PROSITE" id="PS50937">
    <property type="entry name" value="HTH_MERR_2"/>
    <property type="match status" value="1"/>
</dbReference>
<keyword evidence="1" id="KW-0238">DNA-binding</keyword>
<dbReference type="Pfam" id="PF13411">
    <property type="entry name" value="MerR_1"/>
    <property type="match status" value="1"/>
</dbReference>
<dbReference type="Proteomes" id="UP001495147">
    <property type="component" value="Unassembled WGS sequence"/>
</dbReference>
<comment type="caution">
    <text evidence="3">The sequence shown here is derived from an EMBL/GenBank/DDBJ whole genome shotgun (WGS) entry which is preliminary data.</text>
</comment>
<dbReference type="SMART" id="SM00422">
    <property type="entry name" value="HTH_MERR"/>
    <property type="match status" value="1"/>
</dbReference>
<evidence type="ECO:0000256" key="1">
    <source>
        <dbReference type="ARBA" id="ARBA00023125"/>
    </source>
</evidence>
<accession>A0ABV0G0D3</accession>
<evidence type="ECO:0000313" key="4">
    <source>
        <dbReference type="Proteomes" id="UP001495147"/>
    </source>
</evidence>
<protein>
    <submittedName>
        <fullName evidence="3">MerR family transcriptional regulator</fullName>
    </submittedName>
</protein>